<evidence type="ECO:0000313" key="3">
    <source>
        <dbReference type="Proteomes" id="UP000239917"/>
    </source>
</evidence>
<dbReference type="AlphaFoldDB" id="A0A2S5Z4U3"/>
<dbReference type="Gene3D" id="3.30.429.10">
    <property type="entry name" value="Macrophage Migration Inhibitory Factor"/>
    <property type="match status" value="1"/>
</dbReference>
<evidence type="ECO:0000259" key="1">
    <source>
        <dbReference type="Pfam" id="PF14832"/>
    </source>
</evidence>
<dbReference type="RefSeq" id="WP_104323480.1">
    <property type="nucleotide sequence ID" value="NZ_PSSX01000032.1"/>
</dbReference>
<dbReference type="InterPro" id="IPR014347">
    <property type="entry name" value="Tautomerase/MIF_sf"/>
</dbReference>
<reference evidence="2 3" key="1">
    <citation type="submission" date="2018-01" db="EMBL/GenBank/DDBJ databases">
        <title>Complete genome sequences of the type strains of Marinobacter flavimaris and Marinobacter maroccanus.</title>
        <authorList>
            <person name="Palau M."/>
            <person name="Boujida N."/>
            <person name="Manresa A."/>
            <person name="Minana-Galbis D."/>
        </authorList>
    </citation>
    <scope>NUCLEOTIDE SEQUENCE [LARGE SCALE GENOMIC DNA]</scope>
    <source>
        <strain evidence="2 3">N4</strain>
    </source>
</reference>
<evidence type="ECO:0000313" key="2">
    <source>
        <dbReference type="EMBL" id="PPI82397.1"/>
    </source>
</evidence>
<dbReference type="Pfam" id="PF14832">
    <property type="entry name" value="Tautomerase_3"/>
    <property type="match status" value="1"/>
</dbReference>
<protein>
    <submittedName>
        <fullName evidence="2">Cis-3-chloroacrylic acid dehalogenase</fullName>
    </submittedName>
</protein>
<dbReference type="SUPFAM" id="SSF55331">
    <property type="entry name" value="Tautomerase/MIF"/>
    <property type="match status" value="1"/>
</dbReference>
<dbReference type="Proteomes" id="UP000239917">
    <property type="component" value="Unassembled WGS sequence"/>
</dbReference>
<proteinExistence type="predicted"/>
<sequence length="143" mass="16034">MPTYTVTVANLSLSQQQKSEIAEAITTAHNTQTGAPRFFAQVLFLAANEGEHFVGGTVNQEPQVYVHGLLRQGRSTEVKQALMSQMLDEIVRIAKITAEDVWIYLQDIPATQMIEFGRFLPAPGDEAEWEQEMTSEKRARLPK</sequence>
<dbReference type="EMBL" id="PSSX01000032">
    <property type="protein sequence ID" value="PPI82397.1"/>
    <property type="molecule type" value="Genomic_DNA"/>
</dbReference>
<name>A0A2S5Z4U3_9GAMM</name>
<organism evidence="2 3">
    <name type="scientific">Marinobacter maroccanus</name>
    <dbReference type="NCBI Taxonomy" id="2055143"/>
    <lineage>
        <taxon>Bacteria</taxon>
        <taxon>Pseudomonadati</taxon>
        <taxon>Pseudomonadota</taxon>
        <taxon>Gammaproteobacteria</taxon>
        <taxon>Pseudomonadales</taxon>
        <taxon>Marinobacteraceae</taxon>
        <taxon>Marinobacter</taxon>
    </lineage>
</organism>
<comment type="caution">
    <text evidence="2">The sequence shown here is derived from an EMBL/GenBank/DDBJ whole genome shotgun (WGS) entry which is preliminary data.</text>
</comment>
<accession>A0A2S5Z4U3</accession>
<keyword evidence="3" id="KW-1185">Reference proteome</keyword>
<feature type="domain" description="Tautomerase cis-CaaD-like" evidence="1">
    <location>
        <begin position="1"/>
        <end position="131"/>
    </location>
</feature>
<dbReference type="InterPro" id="IPR028116">
    <property type="entry name" value="Cis-CaaD-like"/>
</dbReference>
<gene>
    <name evidence="2" type="ORF">KEHDKFFH_19720</name>
</gene>
<dbReference type="OrthoDB" id="7595039at2"/>